<protein>
    <submittedName>
        <fullName evidence="1">Uncharacterized protein</fullName>
    </submittedName>
</protein>
<comment type="caution">
    <text evidence="1">The sequence shown here is derived from an EMBL/GenBank/DDBJ whole genome shotgun (WGS) entry which is preliminary data.</text>
</comment>
<evidence type="ECO:0000313" key="1">
    <source>
        <dbReference type="EMBL" id="KAJ1160174.1"/>
    </source>
</evidence>
<organism evidence="1 2">
    <name type="scientific">Pleurodeles waltl</name>
    <name type="common">Iberian ribbed newt</name>
    <dbReference type="NCBI Taxonomy" id="8319"/>
    <lineage>
        <taxon>Eukaryota</taxon>
        <taxon>Metazoa</taxon>
        <taxon>Chordata</taxon>
        <taxon>Craniata</taxon>
        <taxon>Vertebrata</taxon>
        <taxon>Euteleostomi</taxon>
        <taxon>Amphibia</taxon>
        <taxon>Batrachia</taxon>
        <taxon>Caudata</taxon>
        <taxon>Salamandroidea</taxon>
        <taxon>Salamandridae</taxon>
        <taxon>Pleurodelinae</taxon>
        <taxon>Pleurodeles</taxon>
    </lineage>
</organism>
<name>A0AAV7S9B9_PLEWA</name>
<sequence>MEREVIELEGVALASRDPEDWDKLKLKQQGLRALVENHARKYTTAVNHQLYEVGDKLLAWLEQRDRERAWV</sequence>
<accession>A0AAV7S9B9</accession>
<gene>
    <name evidence="1" type="ORF">NDU88_000676</name>
</gene>
<keyword evidence="2" id="KW-1185">Reference proteome</keyword>
<dbReference type="EMBL" id="JANPWB010000008">
    <property type="protein sequence ID" value="KAJ1160174.1"/>
    <property type="molecule type" value="Genomic_DNA"/>
</dbReference>
<dbReference type="Proteomes" id="UP001066276">
    <property type="component" value="Chromosome 4_2"/>
</dbReference>
<evidence type="ECO:0000313" key="2">
    <source>
        <dbReference type="Proteomes" id="UP001066276"/>
    </source>
</evidence>
<reference evidence="1" key="1">
    <citation type="journal article" date="2022" name="bioRxiv">
        <title>Sequencing and chromosome-scale assembly of the giantPleurodeles waltlgenome.</title>
        <authorList>
            <person name="Brown T."/>
            <person name="Elewa A."/>
            <person name="Iarovenko S."/>
            <person name="Subramanian E."/>
            <person name="Araus A.J."/>
            <person name="Petzold A."/>
            <person name="Susuki M."/>
            <person name="Suzuki K.-i.T."/>
            <person name="Hayashi T."/>
            <person name="Toyoda A."/>
            <person name="Oliveira C."/>
            <person name="Osipova E."/>
            <person name="Leigh N.D."/>
            <person name="Simon A."/>
            <person name="Yun M.H."/>
        </authorList>
    </citation>
    <scope>NUCLEOTIDE SEQUENCE</scope>
    <source>
        <strain evidence="1">20211129_DDA</strain>
        <tissue evidence="1">Liver</tissue>
    </source>
</reference>
<dbReference type="AlphaFoldDB" id="A0AAV7S9B9"/>
<proteinExistence type="predicted"/>